<dbReference type="PANTHER" id="PTHR33116:SF80">
    <property type="entry name" value="REVERSE TRANSCRIPTASE ZINC-BINDING DOMAIN-CONTAINING PROTEIN"/>
    <property type="match status" value="1"/>
</dbReference>
<organism evidence="1 2">
    <name type="scientific">Kingdonia uniflora</name>
    <dbReference type="NCBI Taxonomy" id="39325"/>
    <lineage>
        <taxon>Eukaryota</taxon>
        <taxon>Viridiplantae</taxon>
        <taxon>Streptophyta</taxon>
        <taxon>Embryophyta</taxon>
        <taxon>Tracheophyta</taxon>
        <taxon>Spermatophyta</taxon>
        <taxon>Magnoliopsida</taxon>
        <taxon>Ranunculales</taxon>
        <taxon>Circaeasteraceae</taxon>
        <taxon>Kingdonia</taxon>
    </lineage>
</organism>
<reference evidence="1 2" key="1">
    <citation type="journal article" date="2020" name="IScience">
        <title>Genome Sequencing of the Endangered Kingdonia uniflora (Circaeasteraceae, Ranunculales) Reveals Potential Mechanisms of Evolutionary Specialization.</title>
        <authorList>
            <person name="Sun Y."/>
            <person name="Deng T."/>
            <person name="Zhang A."/>
            <person name="Moore M.J."/>
            <person name="Landis J.B."/>
            <person name="Lin N."/>
            <person name="Zhang H."/>
            <person name="Zhang X."/>
            <person name="Huang J."/>
            <person name="Zhang X."/>
            <person name="Sun H."/>
            <person name="Wang H."/>
        </authorList>
    </citation>
    <scope>NUCLEOTIDE SEQUENCE [LARGE SCALE GENOMIC DNA]</scope>
    <source>
        <strain evidence="1">TB1705</strain>
        <tissue evidence="1">Leaf</tissue>
    </source>
</reference>
<dbReference type="AlphaFoldDB" id="A0A7J7N3V4"/>
<accession>A0A7J7N3V4</accession>
<name>A0A7J7N3V4_9MAGN</name>
<dbReference type="Proteomes" id="UP000541444">
    <property type="component" value="Unassembled WGS sequence"/>
</dbReference>
<proteinExistence type="predicted"/>
<comment type="caution">
    <text evidence="1">The sequence shown here is derived from an EMBL/GenBank/DDBJ whole genome shotgun (WGS) entry which is preliminary data.</text>
</comment>
<evidence type="ECO:0000313" key="2">
    <source>
        <dbReference type="Proteomes" id="UP000541444"/>
    </source>
</evidence>
<gene>
    <name evidence="1" type="ORF">GIB67_020008</name>
</gene>
<protein>
    <recommendedName>
        <fullName evidence="3">Reverse transcriptase</fullName>
    </recommendedName>
</protein>
<keyword evidence="2" id="KW-1185">Reference proteome</keyword>
<dbReference type="OrthoDB" id="1933203at2759"/>
<evidence type="ECO:0008006" key="3">
    <source>
        <dbReference type="Google" id="ProtNLM"/>
    </source>
</evidence>
<sequence>MLNIFGFSEGTFPVTYLGIPLIQGRVTSNTIRPLVEKIRKRVNSWIGKLLSFQGRVVLARAILNSIHIYNMAIYKWPRLLIKEEDSIIRNFIWTGDPSKRKGITVKWEKVCKPLKEWGLGVRSLKEVNDAMLCKLYWAFCDRQDGWSKFMQAKFTNKVDDFIQYHKKSTIWLGIKLAARISRPYMGWLVGNGEVINFWRDTWATEIPLREYIKMPQSM</sequence>
<dbReference type="EMBL" id="JACGCM010001109">
    <property type="protein sequence ID" value="KAF6161712.1"/>
    <property type="molecule type" value="Genomic_DNA"/>
</dbReference>
<dbReference type="PANTHER" id="PTHR33116">
    <property type="entry name" value="REVERSE TRANSCRIPTASE ZINC-BINDING DOMAIN-CONTAINING PROTEIN-RELATED-RELATED"/>
    <property type="match status" value="1"/>
</dbReference>
<evidence type="ECO:0000313" key="1">
    <source>
        <dbReference type="EMBL" id="KAF6161712.1"/>
    </source>
</evidence>